<dbReference type="NCBIfam" id="NF003629">
    <property type="entry name" value="PRK05270.1-2"/>
    <property type="match status" value="1"/>
</dbReference>
<dbReference type="PIRSF" id="PIRSF006005">
    <property type="entry name" value="GalT_BS"/>
    <property type="match status" value="1"/>
</dbReference>
<dbReference type="InterPro" id="IPR005849">
    <property type="entry name" value="GalP_Utransf_N"/>
</dbReference>
<keyword evidence="8 10" id="KW-0299">Galactose metabolism</keyword>
<evidence type="ECO:0000256" key="1">
    <source>
        <dbReference type="ARBA" id="ARBA00001107"/>
    </source>
</evidence>
<protein>
    <recommendedName>
        <fullName evidence="10">Galactose-1-phosphate uridylyltransferase</fullName>
        <shortName evidence="10">Gal-1-P uridylyltransferase</shortName>
        <ecNumber evidence="10">2.7.7.12</ecNumber>
    </recommendedName>
    <alternativeName>
        <fullName evidence="10">UDP-glucose--hexose-1-phosphate uridylyltransferase</fullName>
    </alternativeName>
</protein>
<sequence>MAYEVWPDVEKLLHYAIQCGLLDEQDRICAQNQLLDILQLPQPGEAAQGPLDGEDVSTLLGRIVDDAAARGVCGDTYTERTLLDTRIMGVFCPRPSEVTARFYELWQSRNSRAATDWFYDFCRKIYYIRTAEVARSIAWTSPSDYGELQITINLSKPEKDPREVAKLKDLVSTSYPKCMLCKENVGYAGRLNHPARQTLRTIPLKLNGENWFFQYSPYVYYNEHCIVVCDEHRPMNVCAATFRRLFDFVGQFPHYFIGSNAGLPIVGGSILDHDHFQGGRHTFPMENAPAWARLRDAQYPGVRIEFIRWPMAAVRLTGPGRDQVTAIAERIAQAWEGYTDESIGVLAQTEGTPHNAITPIARKKGENWQLDIVFRNNLTSPEHPLGNFHPHEKLHHIKRENIGLIEVMGLFILPGRLQKELAAVQEVLCGAAIAPEAAQEGHPLHLHLDWLHELIARYGQNLSPEQAQEVIHKEVGQIGQEILADAGVFKDTPEGRAAQLRFAKACGLEVLD</sequence>
<dbReference type="Pfam" id="PF01087">
    <property type="entry name" value="GalP_UDP_transf"/>
    <property type="match status" value="1"/>
</dbReference>
<dbReference type="GO" id="GO:0005737">
    <property type="term" value="C:cytoplasm"/>
    <property type="evidence" value="ECO:0007669"/>
    <property type="project" value="UniProtKB-SubCell"/>
</dbReference>
<evidence type="ECO:0000256" key="7">
    <source>
        <dbReference type="ARBA" id="ARBA00022695"/>
    </source>
</evidence>
<evidence type="ECO:0000256" key="6">
    <source>
        <dbReference type="ARBA" id="ARBA00022679"/>
    </source>
</evidence>
<evidence type="ECO:0000256" key="2">
    <source>
        <dbReference type="ARBA" id="ARBA00004496"/>
    </source>
</evidence>
<dbReference type="GO" id="GO:0006012">
    <property type="term" value="P:galactose metabolic process"/>
    <property type="evidence" value="ECO:0007669"/>
    <property type="project" value="UniProtKB-UniRule"/>
</dbReference>
<evidence type="ECO:0000256" key="9">
    <source>
        <dbReference type="ARBA" id="ARBA00023277"/>
    </source>
</evidence>
<dbReference type="InterPro" id="IPR005850">
    <property type="entry name" value="GalP_Utransf_C"/>
</dbReference>
<evidence type="ECO:0000256" key="5">
    <source>
        <dbReference type="ARBA" id="ARBA00022490"/>
    </source>
</evidence>
<organism evidence="13 14">
    <name type="scientific">Luoshenia tenuis</name>
    <dbReference type="NCBI Taxonomy" id="2763654"/>
    <lineage>
        <taxon>Bacteria</taxon>
        <taxon>Bacillati</taxon>
        <taxon>Bacillota</taxon>
        <taxon>Clostridia</taxon>
        <taxon>Christensenellales</taxon>
        <taxon>Christensenellaceae</taxon>
        <taxon>Luoshenia</taxon>
    </lineage>
</organism>
<proteinExistence type="inferred from homology"/>
<dbReference type="Pfam" id="PF02744">
    <property type="entry name" value="GalP_UDP_tr_C"/>
    <property type="match status" value="1"/>
</dbReference>
<evidence type="ECO:0000256" key="4">
    <source>
        <dbReference type="ARBA" id="ARBA00008706"/>
    </source>
</evidence>
<evidence type="ECO:0000259" key="11">
    <source>
        <dbReference type="Pfam" id="PF01087"/>
    </source>
</evidence>
<comment type="caution">
    <text evidence="13">The sequence shown here is derived from an EMBL/GenBank/DDBJ whole genome shotgun (WGS) entry which is preliminary data.</text>
</comment>
<keyword evidence="5 10" id="KW-0963">Cytoplasm</keyword>
<accession>A0A926D2C2</accession>
<name>A0A926D2C2_9FIRM</name>
<keyword evidence="6 10" id="KW-0808">Transferase</keyword>
<dbReference type="InterPro" id="IPR000766">
    <property type="entry name" value="GalP_uridyl_Trfase_II"/>
</dbReference>
<dbReference type="AlphaFoldDB" id="A0A926D2C2"/>
<dbReference type="HAMAP" id="MF_00571">
    <property type="entry name" value="GalP_UDP_trans"/>
    <property type="match status" value="1"/>
</dbReference>
<dbReference type="Proteomes" id="UP000654279">
    <property type="component" value="Unassembled WGS sequence"/>
</dbReference>
<dbReference type="RefSeq" id="WP_249285931.1">
    <property type="nucleotide sequence ID" value="NZ_JACRSO010000006.1"/>
</dbReference>
<dbReference type="EMBL" id="JACRSO010000006">
    <property type="protein sequence ID" value="MBC8530206.1"/>
    <property type="molecule type" value="Genomic_DNA"/>
</dbReference>
<keyword evidence="14" id="KW-1185">Reference proteome</keyword>
<dbReference type="GO" id="GO:0008108">
    <property type="term" value="F:UDP-glucose:hexose-1-phosphate uridylyltransferase activity"/>
    <property type="evidence" value="ECO:0007669"/>
    <property type="project" value="UniProtKB-UniRule"/>
</dbReference>
<evidence type="ECO:0000313" key="14">
    <source>
        <dbReference type="Proteomes" id="UP000654279"/>
    </source>
</evidence>
<comment type="similarity">
    <text evidence="4 10">Belongs to the galactose-1-phosphate uridylyltransferase type 2 family.</text>
</comment>
<comment type="subcellular location">
    <subcellularLocation>
        <location evidence="2 10">Cytoplasm</location>
    </subcellularLocation>
</comment>
<dbReference type="PANTHER" id="PTHR39191">
    <property type="entry name" value="GALACTOSE-1-PHOSPHATE URIDYLYLTRANSFERASE"/>
    <property type="match status" value="1"/>
</dbReference>
<keyword evidence="7 10" id="KW-0548">Nucleotidyltransferase</keyword>
<dbReference type="EC" id="2.7.7.12" evidence="10"/>
<gene>
    <name evidence="10" type="primary">galT</name>
    <name evidence="13" type="ORF">H8699_12255</name>
</gene>
<reference evidence="13" key="1">
    <citation type="submission" date="2020-08" db="EMBL/GenBank/DDBJ databases">
        <title>Genome public.</title>
        <authorList>
            <person name="Liu C."/>
            <person name="Sun Q."/>
        </authorList>
    </citation>
    <scope>NUCLEOTIDE SEQUENCE</scope>
    <source>
        <strain evidence="13">NSJ-44</strain>
    </source>
</reference>
<evidence type="ECO:0000256" key="10">
    <source>
        <dbReference type="HAMAP-Rule" id="MF_00571"/>
    </source>
</evidence>
<evidence type="ECO:0000256" key="8">
    <source>
        <dbReference type="ARBA" id="ARBA00023144"/>
    </source>
</evidence>
<keyword evidence="9 10" id="KW-0119">Carbohydrate metabolism</keyword>
<evidence type="ECO:0000313" key="13">
    <source>
        <dbReference type="EMBL" id="MBC8530206.1"/>
    </source>
</evidence>
<evidence type="ECO:0000259" key="12">
    <source>
        <dbReference type="Pfam" id="PF02744"/>
    </source>
</evidence>
<feature type="domain" description="Galactose-1-phosphate uridyl transferase C-terminal" evidence="12">
    <location>
        <begin position="250"/>
        <end position="429"/>
    </location>
</feature>
<feature type="domain" description="Galactose-1-phosphate uridyl transferase N-terminal" evidence="11">
    <location>
        <begin position="79"/>
        <end position="234"/>
    </location>
</feature>
<evidence type="ECO:0000256" key="3">
    <source>
        <dbReference type="ARBA" id="ARBA00004947"/>
    </source>
</evidence>
<comment type="pathway">
    <text evidence="3 10">Carbohydrate metabolism; galactose metabolism.</text>
</comment>
<comment type="catalytic activity">
    <reaction evidence="1 10">
        <text>alpha-D-galactose 1-phosphate + UDP-alpha-D-glucose = alpha-D-glucose 1-phosphate + UDP-alpha-D-galactose</text>
        <dbReference type="Rhea" id="RHEA:13989"/>
        <dbReference type="ChEBI" id="CHEBI:58336"/>
        <dbReference type="ChEBI" id="CHEBI:58601"/>
        <dbReference type="ChEBI" id="CHEBI:58885"/>
        <dbReference type="ChEBI" id="CHEBI:66914"/>
        <dbReference type="EC" id="2.7.7.12"/>
    </reaction>
</comment>
<dbReference type="PANTHER" id="PTHR39191:SF1">
    <property type="entry name" value="DUF4922 DOMAIN-CONTAINING PROTEIN"/>
    <property type="match status" value="1"/>
</dbReference>